<dbReference type="InterPro" id="IPR001387">
    <property type="entry name" value="Cro/C1-type_HTH"/>
</dbReference>
<gene>
    <name evidence="3" type="ORF">ACFSPV_04720</name>
</gene>
<comment type="caution">
    <text evidence="3">The sequence shown here is derived from an EMBL/GenBank/DDBJ whole genome shotgun (WGS) entry which is preliminary data.</text>
</comment>
<dbReference type="SMART" id="SM00530">
    <property type="entry name" value="HTH_XRE"/>
    <property type="match status" value="1"/>
</dbReference>
<feature type="domain" description="HTH cro/C1-type" evidence="2">
    <location>
        <begin position="16"/>
        <end position="69"/>
    </location>
</feature>
<sequence>MQPFLRTDVRVFFQRLKTEREALGLSQQALAERLGVALRSQQNYESGTRVPDVTYLGLLGAIGADVLYLVTGNRTPKCPPLDPAEQILVDSFRRCTSEGRINLIQTAAVLSAGLEMPNSAKRAKEGSVRTGDINQQSTQTGSVQVGYAGGSVRVKKTRSN</sequence>
<name>A0ABW5EJA1_9BURK</name>
<dbReference type="InterPro" id="IPR010982">
    <property type="entry name" value="Lambda_DNA-bd_dom_sf"/>
</dbReference>
<dbReference type="PROSITE" id="PS50943">
    <property type="entry name" value="HTH_CROC1"/>
    <property type="match status" value="1"/>
</dbReference>
<evidence type="ECO:0000313" key="4">
    <source>
        <dbReference type="Proteomes" id="UP001597287"/>
    </source>
</evidence>
<feature type="compositionally biased region" description="Polar residues" evidence="1">
    <location>
        <begin position="132"/>
        <end position="143"/>
    </location>
</feature>
<keyword evidence="4" id="KW-1185">Reference proteome</keyword>
<dbReference type="RefSeq" id="WP_380104715.1">
    <property type="nucleotide sequence ID" value="NZ_JBHSIH010000001.1"/>
</dbReference>
<evidence type="ECO:0000256" key="1">
    <source>
        <dbReference type="SAM" id="MobiDB-lite"/>
    </source>
</evidence>
<protein>
    <submittedName>
        <fullName evidence="3">Helix-turn-helix domain-containing protein</fullName>
    </submittedName>
</protein>
<reference evidence="4" key="1">
    <citation type="journal article" date="2019" name="Int. J. Syst. Evol. Microbiol.">
        <title>The Global Catalogue of Microorganisms (GCM) 10K type strain sequencing project: providing services to taxonomists for standard genome sequencing and annotation.</title>
        <authorList>
            <consortium name="The Broad Institute Genomics Platform"/>
            <consortium name="The Broad Institute Genome Sequencing Center for Infectious Disease"/>
            <person name="Wu L."/>
            <person name="Ma J."/>
        </authorList>
    </citation>
    <scope>NUCLEOTIDE SEQUENCE [LARGE SCALE GENOMIC DNA]</scope>
    <source>
        <strain evidence="4">CCUG 62793</strain>
    </source>
</reference>
<evidence type="ECO:0000313" key="3">
    <source>
        <dbReference type="EMBL" id="MFD2317995.1"/>
    </source>
</evidence>
<evidence type="ECO:0000259" key="2">
    <source>
        <dbReference type="PROSITE" id="PS50943"/>
    </source>
</evidence>
<feature type="region of interest" description="Disordered" evidence="1">
    <location>
        <begin position="123"/>
        <end position="144"/>
    </location>
</feature>
<dbReference type="SUPFAM" id="SSF47413">
    <property type="entry name" value="lambda repressor-like DNA-binding domains"/>
    <property type="match status" value="1"/>
</dbReference>
<dbReference type="Pfam" id="PF01381">
    <property type="entry name" value="HTH_3"/>
    <property type="match status" value="1"/>
</dbReference>
<proteinExistence type="predicted"/>
<dbReference type="Gene3D" id="1.10.260.40">
    <property type="entry name" value="lambda repressor-like DNA-binding domains"/>
    <property type="match status" value="1"/>
</dbReference>
<dbReference type="CDD" id="cd00093">
    <property type="entry name" value="HTH_XRE"/>
    <property type="match status" value="1"/>
</dbReference>
<dbReference type="EMBL" id="JBHUIG010000003">
    <property type="protein sequence ID" value="MFD2317995.1"/>
    <property type="molecule type" value="Genomic_DNA"/>
</dbReference>
<accession>A0ABW5EJA1</accession>
<dbReference type="Proteomes" id="UP001597287">
    <property type="component" value="Unassembled WGS sequence"/>
</dbReference>
<organism evidence="3 4">
    <name type="scientific">Delftia deserti</name>
    <dbReference type="NCBI Taxonomy" id="1651218"/>
    <lineage>
        <taxon>Bacteria</taxon>
        <taxon>Pseudomonadati</taxon>
        <taxon>Pseudomonadota</taxon>
        <taxon>Betaproteobacteria</taxon>
        <taxon>Burkholderiales</taxon>
        <taxon>Comamonadaceae</taxon>
        <taxon>Delftia</taxon>
    </lineage>
</organism>